<evidence type="ECO:0000313" key="1">
    <source>
        <dbReference type="EMBL" id="NIH52218.1"/>
    </source>
</evidence>
<dbReference type="RefSeq" id="WP_167146453.1">
    <property type="nucleotide sequence ID" value="NZ_JAAMOX010000001.1"/>
</dbReference>
<accession>A0A7X5QYD2</accession>
<gene>
    <name evidence="1" type="ORF">FHX76_000086</name>
</gene>
<dbReference type="Proteomes" id="UP000541033">
    <property type="component" value="Unassembled WGS sequence"/>
</dbReference>
<sequence length="68" mass="7390">MSGPSHVTLIAGLRPLRTNQPNKPNVLNMLNMLNMLNNQNKNPPQPLCGRAKGEAKSNAQRRCLAGAQ</sequence>
<organism evidence="1 2">
    <name type="scientific">Lysinibacter cavernae</name>
    <dbReference type="NCBI Taxonomy" id="1640652"/>
    <lineage>
        <taxon>Bacteria</taxon>
        <taxon>Bacillati</taxon>
        <taxon>Actinomycetota</taxon>
        <taxon>Actinomycetes</taxon>
        <taxon>Micrococcales</taxon>
        <taxon>Microbacteriaceae</taxon>
        <taxon>Lysinibacter</taxon>
    </lineage>
</organism>
<dbReference type="AlphaFoldDB" id="A0A7X5QYD2"/>
<dbReference type="EMBL" id="JAAMOX010000001">
    <property type="protein sequence ID" value="NIH52218.1"/>
    <property type="molecule type" value="Genomic_DNA"/>
</dbReference>
<protein>
    <submittedName>
        <fullName evidence="1">Uncharacterized protein</fullName>
    </submittedName>
</protein>
<evidence type="ECO:0000313" key="2">
    <source>
        <dbReference type="Proteomes" id="UP000541033"/>
    </source>
</evidence>
<proteinExistence type="predicted"/>
<comment type="caution">
    <text evidence="1">The sequence shown here is derived from an EMBL/GenBank/DDBJ whole genome shotgun (WGS) entry which is preliminary data.</text>
</comment>
<keyword evidence="2" id="KW-1185">Reference proteome</keyword>
<name>A0A7X5QYD2_9MICO</name>
<reference evidence="1 2" key="1">
    <citation type="submission" date="2020-02" db="EMBL/GenBank/DDBJ databases">
        <title>Sequencing the genomes of 1000 actinobacteria strains.</title>
        <authorList>
            <person name="Klenk H.-P."/>
        </authorList>
    </citation>
    <scope>NUCLEOTIDE SEQUENCE [LARGE SCALE GENOMIC DNA]</scope>
    <source>
        <strain evidence="1 2">DSM 27960</strain>
    </source>
</reference>